<dbReference type="SMART" id="SM00248">
    <property type="entry name" value="ANK"/>
    <property type="match status" value="2"/>
</dbReference>
<dbReference type="OrthoDB" id="194358at2759"/>
<evidence type="ECO:0000313" key="5">
    <source>
        <dbReference type="Proteomes" id="UP000800093"/>
    </source>
</evidence>
<comment type="caution">
    <text evidence="4">The sequence shown here is derived from an EMBL/GenBank/DDBJ whole genome shotgun (WGS) entry which is preliminary data.</text>
</comment>
<sequence length="720" mass="82329">MPLLYAEGREKALKRLKKEIREHTDSRVLSLNGEQNRMLLNSLRFDQIDARQLTIKNAHAKTCKWLLEKSEYLEWLEINRLNEHHGFLWIKGKPGTGKSTLMKFAIANARSTMKGTIVISFFFNARGEDLEKSSIGAYRSLLLQLLERLPALRCVFDSLGLSSSSISTNYQWSVESLKSLLEHTIQNLGDSSVVCFIDALDECEEGEIRDMVQFFERIGEITVSSSVLFRACFSSRHYPHITIQKGLDLALEGQEGHIQDITNYLKSELKIGRSEMAQQIRSELQYKASGVFMWVVLVVRILNKEYDSGRVHALRRRLQEIPSDLHRLFRDILTRDSNNRDELVLCIQWVLFSKQPLSPEQLYLAILSGLEPDEISRSNPDEITKDVIKRFILNSSKGLAEITTSNFQKVQFIHESVREFLLKEDSLRSIWPDLGNNFHGQSHERLKQCCLTYMGIDVYTALSIPESLPKASLPQAADLRKSAADAFPFLEYAVRNVLYHANTAEGRGITQANFIHSFPRWQWIKLSNLLEKHEIRRHTEDMTVLYLLTEYNMSNLVRIYPFVLQCLEVENERYGLPLFAAIATRSKEALQALIEGITADWSTRSQYGELYKEVCEYEGMGESLGRDFVFSRQRSILSYLVEYGNIILIKIVLETRKIDIDAKDKKGETVLQKMAEKGNETIVDLLIDNGADVNAQGGLYGSALQAASEKGHEQIVKLLL</sequence>
<protein>
    <recommendedName>
        <fullName evidence="3">Nephrocystin 3-like N-terminal domain-containing protein</fullName>
    </recommendedName>
</protein>
<dbReference type="InterPro" id="IPR056884">
    <property type="entry name" value="NPHP3-like_N"/>
</dbReference>
<feature type="domain" description="Nephrocystin 3-like N-terminal" evidence="3">
    <location>
        <begin position="62"/>
        <end position="236"/>
    </location>
</feature>
<dbReference type="SUPFAM" id="SSF52540">
    <property type="entry name" value="P-loop containing nucleoside triphosphate hydrolases"/>
    <property type="match status" value="1"/>
</dbReference>
<proteinExistence type="predicted"/>
<dbReference type="Gene3D" id="3.40.50.300">
    <property type="entry name" value="P-loop containing nucleotide triphosphate hydrolases"/>
    <property type="match status" value="1"/>
</dbReference>
<feature type="non-terminal residue" evidence="4">
    <location>
        <position position="720"/>
    </location>
</feature>
<dbReference type="PROSITE" id="PS50088">
    <property type="entry name" value="ANK_REPEAT"/>
    <property type="match status" value="1"/>
</dbReference>
<dbReference type="Pfam" id="PF24883">
    <property type="entry name" value="NPHP3_N"/>
    <property type="match status" value="1"/>
</dbReference>
<evidence type="ECO:0000313" key="4">
    <source>
        <dbReference type="EMBL" id="KAF2265163.1"/>
    </source>
</evidence>
<dbReference type="Proteomes" id="UP000800093">
    <property type="component" value="Unassembled WGS sequence"/>
</dbReference>
<keyword evidence="5" id="KW-1185">Reference proteome</keyword>
<evidence type="ECO:0000256" key="1">
    <source>
        <dbReference type="ARBA" id="ARBA00022737"/>
    </source>
</evidence>
<accession>A0A9P4KAQ1</accession>
<keyword evidence="1" id="KW-0677">Repeat</keyword>
<dbReference type="InterPro" id="IPR027417">
    <property type="entry name" value="P-loop_NTPase"/>
</dbReference>
<dbReference type="PANTHER" id="PTHR10039:SF5">
    <property type="entry name" value="NACHT DOMAIN-CONTAINING PROTEIN"/>
    <property type="match status" value="1"/>
</dbReference>
<dbReference type="Gene3D" id="1.25.40.20">
    <property type="entry name" value="Ankyrin repeat-containing domain"/>
    <property type="match status" value="1"/>
</dbReference>
<dbReference type="PROSITE" id="PS50297">
    <property type="entry name" value="ANK_REP_REGION"/>
    <property type="match status" value="1"/>
</dbReference>
<dbReference type="InterPro" id="IPR002110">
    <property type="entry name" value="Ankyrin_rpt"/>
</dbReference>
<dbReference type="Pfam" id="PF12796">
    <property type="entry name" value="Ank_2"/>
    <property type="match status" value="1"/>
</dbReference>
<dbReference type="PANTHER" id="PTHR10039">
    <property type="entry name" value="AMELOGENIN"/>
    <property type="match status" value="1"/>
</dbReference>
<feature type="repeat" description="ANK" evidence="2">
    <location>
        <begin position="666"/>
        <end position="698"/>
    </location>
</feature>
<dbReference type="EMBL" id="ML986610">
    <property type="protein sequence ID" value="KAF2265163.1"/>
    <property type="molecule type" value="Genomic_DNA"/>
</dbReference>
<evidence type="ECO:0000259" key="3">
    <source>
        <dbReference type="Pfam" id="PF24883"/>
    </source>
</evidence>
<dbReference type="InterPro" id="IPR036770">
    <property type="entry name" value="Ankyrin_rpt-contain_sf"/>
</dbReference>
<reference evidence="5" key="1">
    <citation type="journal article" date="2020" name="Stud. Mycol.">
        <title>101 Dothideomycetes genomes: A test case for predicting lifestyles and emergence of pathogens.</title>
        <authorList>
            <person name="Haridas S."/>
            <person name="Albert R."/>
            <person name="Binder M."/>
            <person name="Bloem J."/>
            <person name="LaButti K."/>
            <person name="Salamov A."/>
            <person name="Andreopoulos B."/>
            <person name="Baker S."/>
            <person name="Barry K."/>
            <person name="Bills G."/>
            <person name="Bluhm B."/>
            <person name="Cannon C."/>
            <person name="Castanera R."/>
            <person name="Culley D."/>
            <person name="Daum C."/>
            <person name="Ezra D."/>
            <person name="Gonzalez J."/>
            <person name="Henrissat B."/>
            <person name="Kuo A."/>
            <person name="Liang C."/>
            <person name="Lipzen A."/>
            <person name="Lutzoni F."/>
            <person name="Magnuson J."/>
            <person name="Mondo S."/>
            <person name="Nolan M."/>
            <person name="Ohm R."/>
            <person name="Pangilinan J."/>
            <person name="Park H.-J."/>
            <person name="Ramirez L."/>
            <person name="Alfaro M."/>
            <person name="Sun H."/>
            <person name="Tritt A."/>
            <person name="Yoshinaga Y."/>
            <person name="Zwiers L.-H."/>
            <person name="Turgeon B."/>
            <person name="Goodwin S."/>
            <person name="Spatafora J."/>
            <person name="Crous P."/>
            <person name="Grigoriev I."/>
        </authorList>
    </citation>
    <scope>NUCLEOTIDE SEQUENCE [LARGE SCALE GENOMIC DNA]</scope>
    <source>
        <strain evidence="5">CBS 304.66</strain>
    </source>
</reference>
<evidence type="ECO:0000256" key="2">
    <source>
        <dbReference type="PROSITE-ProRule" id="PRU00023"/>
    </source>
</evidence>
<dbReference type="AlphaFoldDB" id="A0A9P4KAQ1"/>
<dbReference type="SUPFAM" id="SSF48403">
    <property type="entry name" value="Ankyrin repeat"/>
    <property type="match status" value="1"/>
</dbReference>
<organism evidence="4 5">
    <name type="scientific">Lojkania enalia</name>
    <dbReference type="NCBI Taxonomy" id="147567"/>
    <lineage>
        <taxon>Eukaryota</taxon>
        <taxon>Fungi</taxon>
        <taxon>Dikarya</taxon>
        <taxon>Ascomycota</taxon>
        <taxon>Pezizomycotina</taxon>
        <taxon>Dothideomycetes</taxon>
        <taxon>Pleosporomycetidae</taxon>
        <taxon>Pleosporales</taxon>
        <taxon>Pleosporales incertae sedis</taxon>
        <taxon>Lojkania</taxon>
    </lineage>
</organism>
<gene>
    <name evidence="4" type="ORF">CC78DRAFT_462244</name>
</gene>
<keyword evidence="2" id="KW-0040">ANK repeat</keyword>
<name>A0A9P4KAQ1_9PLEO</name>